<protein>
    <submittedName>
        <fullName evidence="2">Uncharacterized protein</fullName>
    </submittedName>
</protein>
<feature type="transmembrane region" description="Helical" evidence="1">
    <location>
        <begin position="143"/>
        <end position="162"/>
    </location>
</feature>
<dbReference type="EMBL" id="FXTY01000001">
    <property type="protein sequence ID" value="SMP05281.1"/>
    <property type="molecule type" value="Genomic_DNA"/>
</dbReference>
<feature type="transmembrane region" description="Helical" evidence="1">
    <location>
        <begin position="227"/>
        <end position="249"/>
    </location>
</feature>
<name>A0ABY1NB22_9RHOB</name>
<keyword evidence="1" id="KW-0472">Membrane</keyword>
<organism evidence="2 3">
    <name type="scientific">Shimia sagamensis</name>
    <dbReference type="NCBI Taxonomy" id="1566352"/>
    <lineage>
        <taxon>Bacteria</taxon>
        <taxon>Pseudomonadati</taxon>
        <taxon>Pseudomonadota</taxon>
        <taxon>Alphaproteobacteria</taxon>
        <taxon>Rhodobacterales</taxon>
        <taxon>Roseobacteraceae</taxon>
    </lineage>
</organism>
<accession>A0ABY1NB22</accession>
<evidence type="ECO:0000256" key="1">
    <source>
        <dbReference type="SAM" id="Phobius"/>
    </source>
</evidence>
<evidence type="ECO:0000313" key="3">
    <source>
        <dbReference type="Proteomes" id="UP001157961"/>
    </source>
</evidence>
<keyword evidence="1" id="KW-1133">Transmembrane helix</keyword>
<comment type="caution">
    <text evidence="2">The sequence shown here is derived from an EMBL/GenBank/DDBJ whole genome shotgun (WGS) entry which is preliminary data.</text>
</comment>
<feature type="transmembrane region" description="Helical" evidence="1">
    <location>
        <begin position="21"/>
        <end position="44"/>
    </location>
</feature>
<feature type="transmembrane region" description="Helical" evidence="1">
    <location>
        <begin position="109"/>
        <end position="131"/>
    </location>
</feature>
<dbReference type="Proteomes" id="UP001157961">
    <property type="component" value="Unassembled WGS sequence"/>
</dbReference>
<keyword evidence="3" id="KW-1185">Reference proteome</keyword>
<evidence type="ECO:0000313" key="2">
    <source>
        <dbReference type="EMBL" id="SMP05281.1"/>
    </source>
</evidence>
<gene>
    <name evidence="2" type="ORF">SAMN06265373_101546</name>
</gene>
<feature type="transmembrane region" description="Helical" evidence="1">
    <location>
        <begin position="183"/>
        <end position="207"/>
    </location>
</feature>
<keyword evidence="1" id="KW-0812">Transmembrane</keyword>
<reference evidence="2 3" key="1">
    <citation type="submission" date="2017-05" db="EMBL/GenBank/DDBJ databases">
        <authorList>
            <person name="Varghese N."/>
            <person name="Submissions S."/>
        </authorList>
    </citation>
    <scope>NUCLEOTIDE SEQUENCE [LARGE SCALE GENOMIC DNA]</scope>
    <source>
        <strain evidence="2 3">DSM 29734</strain>
    </source>
</reference>
<proteinExistence type="predicted"/>
<feature type="transmembrane region" description="Helical" evidence="1">
    <location>
        <begin position="64"/>
        <end position="88"/>
    </location>
</feature>
<sequence>MQGWKLFIHAVRMVVGNWRDAIRIFWAPCVLMGLLFLGLIRAMSNIFGENFSETGTIAGTPSGGSIGLSFLLMLLMFFVIGWGIVAWHRFVLAEEQQSGLIPQFHLGRILAYFGRLFLLGLACAICAIPLMMIGTSVMGSGSIAGTLAVLFVISVLTSVLMYRWVAILPAAALGKPLTFGEAWSATSGATGAILVLMLTVWAVSYGGQYLVQAIYGISPFVGTAVDIVFTALVGLVNISILTTFYGHYVEGRSID</sequence>
<dbReference type="RefSeq" id="WP_283424397.1">
    <property type="nucleotide sequence ID" value="NZ_FXTY01000001.1"/>
</dbReference>